<proteinExistence type="inferred from homology"/>
<comment type="caution">
    <text evidence="6">The sequence shown here is derived from an EMBL/GenBank/DDBJ whole genome shotgun (WGS) entry which is preliminary data.</text>
</comment>
<dbReference type="Pfam" id="PF12867">
    <property type="entry name" value="DinB_2"/>
    <property type="match status" value="1"/>
</dbReference>
<keyword evidence="3 6" id="KW-0378">Hydrolase</keyword>
<evidence type="ECO:0000313" key="7">
    <source>
        <dbReference type="Proteomes" id="UP000610456"/>
    </source>
</evidence>
<dbReference type="InterPro" id="IPR023774">
    <property type="entry name" value="Put_metal_dep_hydrolase_YfiT"/>
</dbReference>
<dbReference type="InterPro" id="IPR024775">
    <property type="entry name" value="DinB-like"/>
</dbReference>
<evidence type="ECO:0000256" key="4">
    <source>
        <dbReference type="ARBA" id="ARBA00022833"/>
    </source>
</evidence>
<dbReference type="Gene3D" id="1.20.120.450">
    <property type="entry name" value="dinb family like domain"/>
    <property type="match status" value="1"/>
</dbReference>
<evidence type="ECO:0000256" key="3">
    <source>
        <dbReference type="ARBA" id="ARBA00022801"/>
    </source>
</evidence>
<keyword evidence="1" id="KW-0963">Cytoplasm</keyword>
<feature type="domain" description="DinB-like" evidence="5">
    <location>
        <begin position="32"/>
        <end position="168"/>
    </location>
</feature>
<name>A0A918VVM8_9FLAO</name>
<keyword evidence="4" id="KW-0862">Zinc</keyword>
<evidence type="ECO:0000256" key="1">
    <source>
        <dbReference type="ARBA" id="ARBA00022490"/>
    </source>
</evidence>
<dbReference type="AlphaFoldDB" id="A0A918VVM8"/>
<gene>
    <name evidence="6" type="ORF">GCM10007103_14020</name>
</gene>
<dbReference type="EMBL" id="BMXB01000003">
    <property type="protein sequence ID" value="GHA33662.1"/>
    <property type="molecule type" value="Genomic_DNA"/>
</dbReference>
<dbReference type="GO" id="GO:0046872">
    <property type="term" value="F:metal ion binding"/>
    <property type="evidence" value="ECO:0007669"/>
    <property type="project" value="UniProtKB-KW"/>
</dbReference>
<dbReference type="Proteomes" id="UP000610456">
    <property type="component" value="Unassembled WGS sequence"/>
</dbReference>
<protein>
    <submittedName>
        <fullName evidence="6">Metal-dependent hydrolase</fullName>
    </submittedName>
</protein>
<evidence type="ECO:0000256" key="2">
    <source>
        <dbReference type="ARBA" id="ARBA00022723"/>
    </source>
</evidence>
<dbReference type="InterPro" id="IPR034660">
    <property type="entry name" value="DinB/YfiT-like"/>
</dbReference>
<accession>A0A918VVM8</accession>
<dbReference type="HAMAP" id="MF_01256">
    <property type="entry name" value="YfiT_hydrol"/>
    <property type="match status" value="1"/>
</dbReference>
<reference evidence="6" key="2">
    <citation type="submission" date="2020-09" db="EMBL/GenBank/DDBJ databases">
        <authorList>
            <person name="Sun Q."/>
            <person name="Kim S."/>
        </authorList>
    </citation>
    <scope>NUCLEOTIDE SEQUENCE</scope>
    <source>
        <strain evidence="6">KCTC 12719</strain>
    </source>
</reference>
<evidence type="ECO:0000259" key="5">
    <source>
        <dbReference type="Pfam" id="PF12867"/>
    </source>
</evidence>
<sequence length="178" mass="20800">MTLEEQKYPIGRFVKPEKISEIGLKNFISEIRTLPDRLRKEVDTLSDNQLNTTYRDGGWTLRQVVNHCADSHMNGFIRIKLALTEDRPTIKPYQEERWAQLQDTSSIPVSAALKTLDGLHERWTILLESLTRDQLQRTYIHPADETERRVDETIATYAWHGNHHLAHITSLKKQKGWK</sequence>
<dbReference type="SUPFAM" id="SSF109854">
    <property type="entry name" value="DinB/YfiT-like putative metalloenzymes"/>
    <property type="match status" value="1"/>
</dbReference>
<keyword evidence="7" id="KW-1185">Reference proteome</keyword>
<keyword evidence="2" id="KW-0479">Metal-binding</keyword>
<dbReference type="RefSeq" id="WP_189604008.1">
    <property type="nucleotide sequence ID" value="NZ_BMXB01000003.1"/>
</dbReference>
<organism evidence="6 7">
    <name type="scientific">Salinimicrobium marinum</name>
    <dbReference type="NCBI Taxonomy" id="680283"/>
    <lineage>
        <taxon>Bacteria</taxon>
        <taxon>Pseudomonadati</taxon>
        <taxon>Bacteroidota</taxon>
        <taxon>Flavobacteriia</taxon>
        <taxon>Flavobacteriales</taxon>
        <taxon>Flavobacteriaceae</taxon>
        <taxon>Salinimicrobium</taxon>
    </lineage>
</organism>
<reference evidence="6" key="1">
    <citation type="journal article" date="2014" name="Int. J. Syst. Evol. Microbiol.">
        <title>Complete genome sequence of Corynebacterium casei LMG S-19264T (=DSM 44701T), isolated from a smear-ripened cheese.</title>
        <authorList>
            <consortium name="US DOE Joint Genome Institute (JGI-PGF)"/>
            <person name="Walter F."/>
            <person name="Albersmeier A."/>
            <person name="Kalinowski J."/>
            <person name="Ruckert C."/>
        </authorList>
    </citation>
    <scope>NUCLEOTIDE SEQUENCE</scope>
    <source>
        <strain evidence="6">KCTC 12719</strain>
    </source>
</reference>
<dbReference type="NCBIfam" id="NF009807">
    <property type="entry name" value="PRK13291.1"/>
    <property type="match status" value="1"/>
</dbReference>
<dbReference type="GO" id="GO:0016787">
    <property type="term" value="F:hydrolase activity"/>
    <property type="evidence" value="ECO:0007669"/>
    <property type="project" value="UniProtKB-KW"/>
</dbReference>
<evidence type="ECO:0000313" key="6">
    <source>
        <dbReference type="EMBL" id="GHA33662.1"/>
    </source>
</evidence>